<feature type="region of interest" description="Disordered" evidence="1">
    <location>
        <begin position="1"/>
        <end position="53"/>
    </location>
</feature>
<evidence type="ECO:0000256" key="1">
    <source>
        <dbReference type="SAM" id="MobiDB-lite"/>
    </source>
</evidence>
<gene>
    <name evidence="3" type="ORF">I302_02650</name>
    <name evidence="4" type="ORF">I302_103944</name>
</gene>
<evidence type="ECO:0000313" key="4">
    <source>
        <dbReference type="EMBL" id="WVW81941.1"/>
    </source>
</evidence>
<dbReference type="OrthoDB" id="2563604at2759"/>
<dbReference type="RefSeq" id="XP_019048871.1">
    <property type="nucleotide sequence ID" value="XM_019189309.1"/>
</dbReference>
<dbReference type="KEGG" id="kbi:30207049"/>
<dbReference type="InterPro" id="IPR009057">
    <property type="entry name" value="Homeodomain-like_sf"/>
</dbReference>
<feature type="domain" description="Myb-like" evidence="2">
    <location>
        <begin position="55"/>
        <end position="96"/>
    </location>
</feature>
<keyword evidence="5" id="KW-1185">Reference proteome</keyword>
<accession>A0A1B9G9X1</accession>
<feature type="compositionally biased region" description="Polar residues" evidence="1">
    <location>
        <begin position="1"/>
        <end position="23"/>
    </location>
</feature>
<reference evidence="4" key="4">
    <citation type="submission" date="2024-02" db="EMBL/GenBank/DDBJ databases">
        <title>Comparative genomics of Cryptococcus and Kwoniella reveals pathogenesis evolution and contrasting modes of karyotype evolution via chromosome fusion or intercentromeric recombination.</title>
        <authorList>
            <person name="Coelho M.A."/>
            <person name="David-Palma M."/>
            <person name="Shea T."/>
            <person name="Bowers K."/>
            <person name="McGinley-Smith S."/>
            <person name="Mohammad A.W."/>
            <person name="Gnirke A."/>
            <person name="Yurkov A.M."/>
            <person name="Nowrousian M."/>
            <person name="Sun S."/>
            <person name="Cuomo C.A."/>
            <person name="Heitman J."/>
        </authorList>
    </citation>
    <scope>NUCLEOTIDE SEQUENCE</scope>
    <source>
        <strain evidence="4">CBS 10118</strain>
    </source>
</reference>
<dbReference type="EMBL" id="CP144542">
    <property type="protein sequence ID" value="WVW81941.1"/>
    <property type="molecule type" value="Genomic_DNA"/>
</dbReference>
<dbReference type="PROSITE" id="PS50090">
    <property type="entry name" value="MYB_LIKE"/>
    <property type="match status" value="1"/>
</dbReference>
<evidence type="ECO:0000259" key="2">
    <source>
        <dbReference type="PROSITE" id="PS50090"/>
    </source>
</evidence>
<dbReference type="VEuPathDB" id="FungiDB:I302_02650"/>
<feature type="compositionally biased region" description="Polar residues" evidence="1">
    <location>
        <begin position="31"/>
        <end position="40"/>
    </location>
</feature>
<dbReference type="Proteomes" id="UP000092730">
    <property type="component" value="Chromosome 2"/>
</dbReference>
<evidence type="ECO:0000313" key="3">
    <source>
        <dbReference type="EMBL" id="OCF27801.1"/>
    </source>
</evidence>
<protein>
    <recommendedName>
        <fullName evidence="2">Myb-like domain-containing protein</fullName>
    </recommendedName>
</protein>
<proteinExistence type="predicted"/>
<reference evidence="4" key="2">
    <citation type="submission" date="2013-07" db="EMBL/GenBank/DDBJ databases">
        <authorList>
            <consortium name="The Broad Institute Genome Sequencing Platform"/>
            <person name="Cuomo C."/>
            <person name="Litvintseva A."/>
            <person name="Chen Y."/>
            <person name="Heitman J."/>
            <person name="Sun S."/>
            <person name="Springer D."/>
            <person name="Dromer F."/>
            <person name="Young S.K."/>
            <person name="Zeng Q."/>
            <person name="Gargeya S."/>
            <person name="Fitzgerald M."/>
            <person name="Abouelleil A."/>
            <person name="Alvarado L."/>
            <person name="Berlin A.M."/>
            <person name="Chapman S.B."/>
            <person name="Dewar J."/>
            <person name="Goldberg J."/>
            <person name="Griggs A."/>
            <person name="Gujja S."/>
            <person name="Hansen M."/>
            <person name="Howarth C."/>
            <person name="Imamovic A."/>
            <person name="Larimer J."/>
            <person name="McCowan C."/>
            <person name="Murphy C."/>
            <person name="Pearson M."/>
            <person name="Priest M."/>
            <person name="Roberts A."/>
            <person name="Saif S."/>
            <person name="Shea T."/>
            <person name="Sykes S."/>
            <person name="Wortman J."/>
            <person name="Nusbaum C."/>
            <person name="Birren B."/>
        </authorList>
    </citation>
    <scope>NUCLEOTIDE SEQUENCE</scope>
    <source>
        <strain evidence="4">CBS 10118</strain>
    </source>
</reference>
<dbReference type="InterPro" id="IPR001005">
    <property type="entry name" value="SANT/Myb"/>
</dbReference>
<reference evidence="3" key="1">
    <citation type="submission" date="2013-07" db="EMBL/GenBank/DDBJ databases">
        <title>The Genome Sequence of Cryptococcus bestiolae CBS10118.</title>
        <authorList>
            <consortium name="The Broad Institute Genome Sequencing Platform"/>
            <person name="Cuomo C."/>
            <person name="Litvintseva A."/>
            <person name="Chen Y."/>
            <person name="Heitman J."/>
            <person name="Sun S."/>
            <person name="Springer D."/>
            <person name="Dromer F."/>
            <person name="Young S.K."/>
            <person name="Zeng Q."/>
            <person name="Gargeya S."/>
            <person name="Fitzgerald M."/>
            <person name="Abouelleil A."/>
            <person name="Alvarado L."/>
            <person name="Berlin A.M."/>
            <person name="Chapman S.B."/>
            <person name="Dewar J."/>
            <person name="Goldberg J."/>
            <person name="Griggs A."/>
            <person name="Gujja S."/>
            <person name="Hansen M."/>
            <person name="Howarth C."/>
            <person name="Imamovic A."/>
            <person name="Larimer J."/>
            <person name="McCowan C."/>
            <person name="Murphy C."/>
            <person name="Pearson M."/>
            <person name="Priest M."/>
            <person name="Roberts A."/>
            <person name="Saif S."/>
            <person name="Shea T."/>
            <person name="Sykes S."/>
            <person name="Wortman J."/>
            <person name="Nusbaum C."/>
            <person name="Birren B."/>
        </authorList>
    </citation>
    <scope>NUCLEOTIDE SEQUENCE [LARGE SCALE GENOMIC DNA]</scope>
    <source>
        <strain evidence="3">CBS 10118</strain>
    </source>
</reference>
<dbReference type="SUPFAM" id="SSF46689">
    <property type="entry name" value="Homeodomain-like"/>
    <property type="match status" value="1"/>
</dbReference>
<reference evidence="3" key="3">
    <citation type="submission" date="2014-01" db="EMBL/GenBank/DDBJ databases">
        <title>Evolution of pathogenesis and genome organization in the Tremellales.</title>
        <authorList>
            <person name="Cuomo C."/>
            <person name="Litvintseva A."/>
            <person name="Heitman J."/>
            <person name="Chen Y."/>
            <person name="Sun S."/>
            <person name="Springer D."/>
            <person name="Dromer F."/>
            <person name="Young S."/>
            <person name="Zeng Q."/>
            <person name="Chapman S."/>
            <person name="Gujja S."/>
            <person name="Saif S."/>
            <person name="Birren B."/>
        </authorList>
    </citation>
    <scope>NUCLEOTIDE SEQUENCE</scope>
    <source>
        <strain evidence="3">CBS 10118</strain>
    </source>
</reference>
<organism evidence="3">
    <name type="scientific">Kwoniella bestiolae CBS 10118</name>
    <dbReference type="NCBI Taxonomy" id="1296100"/>
    <lineage>
        <taxon>Eukaryota</taxon>
        <taxon>Fungi</taxon>
        <taxon>Dikarya</taxon>
        <taxon>Basidiomycota</taxon>
        <taxon>Agaricomycotina</taxon>
        <taxon>Tremellomycetes</taxon>
        <taxon>Tremellales</taxon>
        <taxon>Cryptococcaceae</taxon>
        <taxon>Kwoniella</taxon>
    </lineage>
</organism>
<evidence type="ECO:0000313" key="5">
    <source>
        <dbReference type="Proteomes" id="UP000092730"/>
    </source>
</evidence>
<sequence>MPRQVMNTSNLPLTKPYNRSSTPMIDIKPDIQNTEIPNSTPRKEKAKRDVSTSRKWTSEELIQLFEHVSKNGTKRWENAVPGRTGNQSYQTWLQSLSPFIKRSIAGKGRSTKS</sequence>
<dbReference type="CDD" id="cd00167">
    <property type="entry name" value="SANT"/>
    <property type="match status" value="1"/>
</dbReference>
<dbReference type="EMBL" id="KI894019">
    <property type="protein sequence ID" value="OCF27801.1"/>
    <property type="molecule type" value="Genomic_DNA"/>
</dbReference>
<dbReference type="Gene3D" id="1.10.10.60">
    <property type="entry name" value="Homeodomain-like"/>
    <property type="match status" value="1"/>
</dbReference>
<feature type="compositionally biased region" description="Basic and acidic residues" evidence="1">
    <location>
        <begin position="41"/>
        <end position="53"/>
    </location>
</feature>
<dbReference type="GeneID" id="30207049"/>
<name>A0A1B9G9X1_9TREE</name>
<dbReference type="AlphaFoldDB" id="A0A1B9G9X1"/>